<feature type="compositionally biased region" description="Polar residues" evidence="1">
    <location>
        <begin position="91"/>
        <end position="100"/>
    </location>
</feature>
<dbReference type="Proteomes" id="UP000008810">
    <property type="component" value="Chromosome 1"/>
</dbReference>
<evidence type="ECO:0000313" key="3">
    <source>
        <dbReference type="EnsemblPlants" id="PNT74449"/>
    </source>
</evidence>
<organism evidence="2">
    <name type="scientific">Brachypodium distachyon</name>
    <name type="common">Purple false brome</name>
    <name type="synonym">Trachynia distachya</name>
    <dbReference type="NCBI Taxonomy" id="15368"/>
    <lineage>
        <taxon>Eukaryota</taxon>
        <taxon>Viridiplantae</taxon>
        <taxon>Streptophyta</taxon>
        <taxon>Embryophyta</taxon>
        <taxon>Tracheophyta</taxon>
        <taxon>Spermatophyta</taxon>
        <taxon>Magnoliopsida</taxon>
        <taxon>Liliopsida</taxon>
        <taxon>Poales</taxon>
        <taxon>Poaceae</taxon>
        <taxon>BOP clade</taxon>
        <taxon>Pooideae</taxon>
        <taxon>Stipodae</taxon>
        <taxon>Brachypodieae</taxon>
        <taxon>Brachypodium</taxon>
    </lineage>
</organism>
<dbReference type="AlphaFoldDB" id="A0A2K2DJJ8"/>
<reference evidence="3" key="3">
    <citation type="submission" date="2018-08" db="UniProtKB">
        <authorList>
            <consortium name="EnsemblPlants"/>
        </authorList>
    </citation>
    <scope>IDENTIFICATION</scope>
    <source>
        <strain evidence="3">cv. Bd21</strain>
    </source>
</reference>
<feature type="region of interest" description="Disordered" evidence="1">
    <location>
        <begin position="64"/>
        <end position="108"/>
    </location>
</feature>
<keyword evidence="4" id="KW-1185">Reference proteome</keyword>
<dbReference type="EnsemblPlants" id="PNT74449">
    <property type="protein sequence ID" value="PNT74449"/>
    <property type="gene ID" value="BRADI_1g14815v3"/>
</dbReference>
<evidence type="ECO:0000256" key="1">
    <source>
        <dbReference type="SAM" id="MobiDB-lite"/>
    </source>
</evidence>
<sequence length="154" mass="16724">MVFVFPFLTGPISQPIIPFSFSRLGPFLPLNPDQHASRGGAGGNCHNHDATLWRPNCCYAPPLSLSPNNTRESSSETAASLEGRRRKRTGSIPSHRSTATPPGAGRPKPPTIWSSVHYIARLLHFFLPPRPLFAAPFIFSSEGLPLQVCGSIPL</sequence>
<proteinExistence type="predicted"/>
<dbReference type="InParanoid" id="A0A2K2DJJ8"/>
<dbReference type="Gramene" id="PNT74449">
    <property type="protein sequence ID" value="PNT74449"/>
    <property type="gene ID" value="BRADI_1g14815v3"/>
</dbReference>
<gene>
    <name evidence="2" type="ORF">BRADI_1g14815v3</name>
</gene>
<name>A0A2K2DJJ8_BRADI</name>
<reference evidence="2" key="2">
    <citation type="submission" date="2017-06" db="EMBL/GenBank/DDBJ databases">
        <title>WGS assembly of Brachypodium distachyon.</title>
        <authorList>
            <consortium name="The International Brachypodium Initiative"/>
            <person name="Lucas S."/>
            <person name="Harmon-Smith M."/>
            <person name="Lail K."/>
            <person name="Tice H."/>
            <person name="Grimwood J."/>
            <person name="Bruce D."/>
            <person name="Barry K."/>
            <person name="Shu S."/>
            <person name="Lindquist E."/>
            <person name="Wang M."/>
            <person name="Pitluck S."/>
            <person name="Vogel J.P."/>
            <person name="Garvin D.F."/>
            <person name="Mockler T.C."/>
            <person name="Schmutz J."/>
            <person name="Rokhsar D."/>
            <person name="Bevan M.W."/>
        </authorList>
    </citation>
    <scope>NUCLEOTIDE SEQUENCE</scope>
    <source>
        <strain evidence="2">Bd21</strain>
    </source>
</reference>
<protein>
    <submittedName>
        <fullName evidence="2 3">Uncharacterized protein</fullName>
    </submittedName>
</protein>
<feature type="compositionally biased region" description="Polar residues" evidence="1">
    <location>
        <begin position="65"/>
        <end position="78"/>
    </location>
</feature>
<dbReference type="EMBL" id="CM000880">
    <property type="protein sequence ID" value="PNT74449.1"/>
    <property type="molecule type" value="Genomic_DNA"/>
</dbReference>
<reference evidence="2 3" key="1">
    <citation type="journal article" date="2010" name="Nature">
        <title>Genome sequencing and analysis of the model grass Brachypodium distachyon.</title>
        <authorList>
            <consortium name="International Brachypodium Initiative"/>
        </authorList>
    </citation>
    <scope>NUCLEOTIDE SEQUENCE [LARGE SCALE GENOMIC DNA]</scope>
    <source>
        <strain evidence="2 3">Bd21</strain>
    </source>
</reference>
<evidence type="ECO:0000313" key="2">
    <source>
        <dbReference type="EMBL" id="PNT74449.1"/>
    </source>
</evidence>
<accession>A0A2K2DJJ8</accession>
<evidence type="ECO:0000313" key="4">
    <source>
        <dbReference type="Proteomes" id="UP000008810"/>
    </source>
</evidence>